<evidence type="ECO:0000313" key="2">
    <source>
        <dbReference type="Proteomes" id="UP001145114"/>
    </source>
</evidence>
<name>A0ACC1HN16_9FUNG</name>
<feature type="non-terminal residue" evidence="1">
    <location>
        <position position="442"/>
    </location>
</feature>
<accession>A0ACC1HN16</accession>
<dbReference type="Proteomes" id="UP001145114">
    <property type="component" value="Unassembled WGS sequence"/>
</dbReference>
<keyword evidence="2" id="KW-1185">Reference proteome</keyword>
<evidence type="ECO:0000313" key="1">
    <source>
        <dbReference type="EMBL" id="KAJ1677938.1"/>
    </source>
</evidence>
<dbReference type="EMBL" id="JAMZIH010001740">
    <property type="protein sequence ID" value="KAJ1677938.1"/>
    <property type="molecule type" value="Genomic_DNA"/>
</dbReference>
<gene>
    <name evidence="1" type="ORF">EV182_005132</name>
</gene>
<protein>
    <submittedName>
        <fullName evidence="1">Uncharacterized protein</fullName>
    </submittedName>
</protein>
<organism evidence="1 2">
    <name type="scientific">Spiromyces aspiralis</name>
    <dbReference type="NCBI Taxonomy" id="68401"/>
    <lineage>
        <taxon>Eukaryota</taxon>
        <taxon>Fungi</taxon>
        <taxon>Fungi incertae sedis</taxon>
        <taxon>Zoopagomycota</taxon>
        <taxon>Kickxellomycotina</taxon>
        <taxon>Kickxellomycetes</taxon>
        <taxon>Kickxellales</taxon>
        <taxon>Kickxellaceae</taxon>
        <taxon>Spiromyces</taxon>
    </lineage>
</organism>
<proteinExistence type="predicted"/>
<feature type="non-terminal residue" evidence="1">
    <location>
        <position position="1"/>
    </location>
</feature>
<sequence>GISKSLSSYQSAVLDHTKALYKSAPPVIPAARGNVSVASPALSVATDDSATDTFNRYSVEKLVRKSVTTYRDLGDMRSSVDNLYRELHECQQLAIDKGIQLNAKATAARTGDVLVSEKDRRDAFVQALRLIAEKLGLVCYTDKSTGEGGVEVFSVTVCGDIIVLDVDIDSRTVVRKVKLTYATDTQHDEGTDRLFNHNVREMDFAALERNLGMLAKLDKLNSKYKPADFFHQSNAIIRTLDTVAKKEVDALHGQYSELIERGSGIPLPHYHRPAPQVLLYVRREVAAMMSNDGWRRLLESRGTDSEIQRSVLAKCGTWATLDWQPAVTADGGAGAWGFLPPSYDSFVVVDPTNFPNYSQLRLIDQPHPTIQELSIKYIDPRVATATSAGLGKDSGASLGILKSPITNGGVIGSPLSSAQQQHGSANMLAPYGLVLNLESQLY</sequence>
<reference evidence="1" key="1">
    <citation type="submission" date="2022-06" db="EMBL/GenBank/DDBJ databases">
        <title>Phylogenomic reconstructions and comparative analyses of Kickxellomycotina fungi.</title>
        <authorList>
            <person name="Reynolds N.K."/>
            <person name="Stajich J.E."/>
            <person name="Barry K."/>
            <person name="Grigoriev I.V."/>
            <person name="Crous P."/>
            <person name="Smith M.E."/>
        </authorList>
    </citation>
    <scope>NUCLEOTIDE SEQUENCE</scope>
    <source>
        <strain evidence="1">RSA 2271</strain>
    </source>
</reference>
<comment type="caution">
    <text evidence="1">The sequence shown here is derived from an EMBL/GenBank/DDBJ whole genome shotgun (WGS) entry which is preliminary data.</text>
</comment>